<evidence type="ECO:0000313" key="2">
    <source>
        <dbReference type="Proteomes" id="UP000191116"/>
    </source>
</evidence>
<organism evidence="1 2">
    <name type="scientific">Photobacterium toruni</name>
    <dbReference type="NCBI Taxonomy" id="1935446"/>
    <lineage>
        <taxon>Bacteria</taxon>
        <taxon>Pseudomonadati</taxon>
        <taxon>Pseudomonadota</taxon>
        <taxon>Gammaproteobacteria</taxon>
        <taxon>Vibrionales</taxon>
        <taxon>Vibrionaceae</taxon>
        <taxon>Photobacterium</taxon>
    </lineage>
</organism>
<protein>
    <submittedName>
        <fullName evidence="1">Uncharacterized protein</fullName>
    </submittedName>
</protein>
<reference evidence="1 2" key="1">
    <citation type="submission" date="2017-02" db="EMBL/GenBank/DDBJ databases">
        <authorList>
            <person name="Peterson S.W."/>
        </authorList>
    </citation>
    <scope>NUCLEOTIDE SEQUENCE [LARGE SCALE GENOMIC DNA]</scope>
    <source>
        <strain evidence="1 2">CECT 9189</strain>
    </source>
</reference>
<evidence type="ECO:0000313" key="1">
    <source>
        <dbReference type="EMBL" id="SKA52623.1"/>
    </source>
</evidence>
<dbReference type="Proteomes" id="UP000191116">
    <property type="component" value="Unassembled WGS sequence"/>
</dbReference>
<dbReference type="RefSeq" id="WP_080176031.1">
    <property type="nucleotide sequence ID" value="NZ_AP024857.1"/>
</dbReference>
<name>A0A1T4UIW8_9GAMM</name>
<accession>A0A1T4UIW8</accession>
<dbReference type="AlphaFoldDB" id="A0A1T4UIW8"/>
<proteinExistence type="predicted"/>
<dbReference type="EMBL" id="FUWP01000025">
    <property type="protein sequence ID" value="SKA52623.1"/>
    <property type="molecule type" value="Genomic_DNA"/>
</dbReference>
<gene>
    <name evidence="1" type="ORF">CZ814_03313</name>
</gene>
<sequence>MASEKTNASKNKEKAINTGDLVTDSPLIVAPTNVDDKEKAINTGDLATNDRLTVLLTNNSISGHELLRSNGQFLAIPGHGKINISTTKEELVVITEQLASKPWVEVNLVNNDAE</sequence>